<accession>A0A6M4ASN7</accession>
<feature type="compositionally biased region" description="Low complexity" evidence="1">
    <location>
        <begin position="30"/>
        <end position="47"/>
    </location>
</feature>
<organism evidence="4 5">
    <name type="scientific">Sphingomonas lacunae</name>
    <dbReference type="NCBI Taxonomy" id="2698828"/>
    <lineage>
        <taxon>Bacteria</taxon>
        <taxon>Pseudomonadati</taxon>
        <taxon>Pseudomonadota</taxon>
        <taxon>Alphaproteobacteria</taxon>
        <taxon>Sphingomonadales</taxon>
        <taxon>Sphingomonadaceae</taxon>
        <taxon>Sphingomonas</taxon>
    </lineage>
</organism>
<evidence type="ECO:0000313" key="5">
    <source>
        <dbReference type="Proteomes" id="UP000503018"/>
    </source>
</evidence>
<name>A0A6M4ASN7_9SPHN</name>
<sequence length="224" mass="24150">MNRVFRLFPLALALLVSACVGGGPERRGDGPPSTSRPTASRPALPAPAPATRACFAQLNETGVRFTPLPDQDFGGGCSARGSLRLNDIGTQTTNLGVMTCPLARNFVAWVNHAVKPAGRQIYGQDVVRVETFGTYSCRNIYGGRSGRLSQHAFANAIDVSGFVLADGRRVTVLDGWNGDSRARQFLRLLHASACRRFGTVLGPDYNAPHANHFHFDMSGEGYCR</sequence>
<keyword evidence="2" id="KW-0732">Signal</keyword>
<evidence type="ECO:0000259" key="3">
    <source>
        <dbReference type="Pfam" id="PF06904"/>
    </source>
</evidence>
<evidence type="ECO:0000256" key="2">
    <source>
        <dbReference type="SAM" id="SignalP"/>
    </source>
</evidence>
<dbReference type="RefSeq" id="WP_169944968.1">
    <property type="nucleotide sequence ID" value="NZ_CP053015.1"/>
</dbReference>
<dbReference type="InterPro" id="IPR009683">
    <property type="entry name" value="Extensin-like_C"/>
</dbReference>
<evidence type="ECO:0000313" key="4">
    <source>
        <dbReference type="EMBL" id="QJQ32108.1"/>
    </source>
</evidence>
<gene>
    <name evidence="4" type="ORF">GV829_06285</name>
</gene>
<dbReference type="Proteomes" id="UP000503018">
    <property type="component" value="Chromosome"/>
</dbReference>
<dbReference type="PROSITE" id="PS51257">
    <property type="entry name" value="PROKAR_LIPOPROTEIN"/>
    <property type="match status" value="1"/>
</dbReference>
<dbReference type="Pfam" id="PF06904">
    <property type="entry name" value="Extensin-like_C"/>
    <property type="match status" value="1"/>
</dbReference>
<feature type="domain" description="Extensin-like C-terminal" evidence="3">
    <location>
        <begin position="53"/>
        <end position="224"/>
    </location>
</feature>
<dbReference type="KEGG" id="slan:GV829_06285"/>
<protein>
    <submittedName>
        <fullName evidence="4">Extensin family protein</fullName>
    </submittedName>
</protein>
<feature type="chain" id="PRO_5026753609" evidence="2">
    <location>
        <begin position="23"/>
        <end position="224"/>
    </location>
</feature>
<feature type="signal peptide" evidence="2">
    <location>
        <begin position="1"/>
        <end position="22"/>
    </location>
</feature>
<dbReference type="EMBL" id="CP053015">
    <property type="protein sequence ID" value="QJQ32108.1"/>
    <property type="molecule type" value="Genomic_DNA"/>
</dbReference>
<feature type="region of interest" description="Disordered" evidence="1">
    <location>
        <begin position="24"/>
        <end position="47"/>
    </location>
</feature>
<reference evidence="4 5" key="1">
    <citation type="submission" date="2020-01" db="EMBL/GenBank/DDBJ databases">
        <title>Sphingomonas sp. strain CSW-10.</title>
        <authorList>
            <person name="Chen W.-M."/>
        </authorList>
    </citation>
    <scope>NUCLEOTIDE SEQUENCE [LARGE SCALE GENOMIC DNA]</scope>
    <source>
        <strain evidence="4 5">CSW-10</strain>
    </source>
</reference>
<evidence type="ECO:0000256" key="1">
    <source>
        <dbReference type="SAM" id="MobiDB-lite"/>
    </source>
</evidence>
<keyword evidence="5" id="KW-1185">Reference proteome</keyword>
<proteinExistence type="predicted"/>
<dbReference type="AlphaFoldDB" id="A0A6M4ASN7"/>